<feature type="transmembrane region" description="Helical" evidence="7">
    <location>
        <begin position="12"/>
        <end position="39"/>
    </location>
</feature>
<feature type="transmembrane region" description="Helical" evidence="7">
    <location>
        <begin position="214"/>
        <end position="239"/>
    </location>
</feature>
<keyword evidence="4" id="KW-0201">Cytochrome c-type biogenesis</keyword>
<comment type="subcellular location">
    <subcellularLocation>
        <location evidence="1">Membrane</location>
        <topology evidence="1">Multi-pass membrane protein</topology>
    </subcellularLocation>
</comment>
<keyword evidence="5 7" id="KW-1133">Transmembrane helix</keyword>
<dbReference type="GO" id="GO:0017004">
    <property type="term" value="P:cytochrome complex assembly"/>
    <property type="evidence" value="ECO:0007669"/>
    <property type="project" value="UniProtKB-KW"/>
</dbReference>
<dbReference type="OrthoDB" id="9803065at2"/>
<evidence type="ECO:0000256" key="2">
    <source>
        <dbReference type="ARBA" id="ARBA00006143"/>
    </source>
</evidence>
<reference evidence="9 10" key="1">
    <citation type="submission" date="2016-11" db="EMBL/GenBank/DDBJ databases">
        <authorList>
            <person name="Varghese N."/>
            <person name="Submissions S."/>
        </authorList>
    </citation>
    <scope>NUCLEOTIDE SEQUENCE [LARGE SCALE GENOMIC DNA]</scope>
    <source>
        <strain evidence="9 10">DSM 29620</strain>
    </source>
</reference>
<evidence type="ECO:0000256" key="6">
    <source>
        <dbReference type="ARBA" id="ARBA00023136"/>
    </source>
</evidence>
<evidence type="ECO:0000256" key="7">
    <source>
        <dbReference type="SAM" id="Phobius"/>
    </source>
</evidence>
<dbReference type="Pfam" id="PF02683">
    <property type="entry name" value="DsbD_TM"/>
    <property type="match status" value="1"/>
</dbReference>
<feature type="transmembrane region" description="Helical" evidence="7">
    <location>
        <begin position="174"/>
        <end position="194"/>
    </location>
</feature>
<dbReference type="AlphaFoldDB" id="A0A1H0ADK5"/>
<feature type="transmembrane region" description="Helical" evidence="7">
    <location>
        <begin position="60"/>
        <end position="88"/>
    </location>
</feature>
<feature type="transmembrane region" description="Helical" evidence="7">
    <location>
        <begin position="135"/>
        <end position="162"/>
    </location>
</feature>
<protein>
    <submittedName>
        <fullName evidence="9">Cytochrome c-type biogenesis protein</fullName>
    </submittedName>
</protein>
<dbReference type="PANTHER" id="PTHR31272:SF4">
    <property type="entry name" value="CYTOCHROME C-TYPE BIOGENESIS PROTEIN HI_1454-RELATED"/>
    <property type="match status" value="1"/>
</dbReference>
<dbReference type="InterPro" id="IPR003834">
    <property type="entry name" value="Cyt_c_assmbl_TM_dom"/>
</dbReference>
<gene>
    <name evidence="9" type="ORF">SAMN05444142_1011095</name>
</gene>
<dbReference type="GO" id="GO:0016020">
    <property type="term" value="C:membrane"/>
    <property type="evidence" value="ECO:0007669"/>
    <property type="project" value="UniProtKB-SubCell"/>
</dbReference>
<sequence>MFGIEIIDAALLPAMFVALFAGLISFLSPCVLPIVPPYLAYMSGVSLADLNREDAPASALTPAVFFVLGLSTVFLLLGFAASAVGALFLQYQGWFNTIAGVIVMIFGAHFVGVYRIGFLDREARLDAGDRGGSAFGAYVLGLAFAFGWTPCIGPQLGAILSLAASEASVARGTLLLAVYAAGLGIPFLLVAAFLPRMQGVMGWMKRHMEQIERVMGLLLWTIGLLMLTGGFSAFSYWLLETFPALAVLG</sequence>
<keyword evidence="6 7" id="KW-0472">Membrane</keyword>
<evidence type="ECO:0000256" key="4">
    <source>
        <dbReference type="ARBA" id="ARBA00022748"/>
    </source>
</evidence>
<organism evidence="9 10">
    <name type="scientific">Lutimaribacter pacificus</name>
    <dbReference type="NCBI Taxonomy" id="391948"/>
    <lineage>
        <taxon>Bacteria</taxon>
        <taxon>Pseudomonadati</taxon>
        <taxon>Pseudomonadota</taxon>
        <taxon>Alphaproteobacteria</taxon>
        <taxon>Rhodobacterales</taxon>
        <taxon>Roseobacteraceae</taxon>
        <taxon>Lutimaribacter</taxon>
    </lineage>
</organism>
<accession>A0A1H0ADK5</accession>
<keyword evidence="3 7" id="KW-0812">Transmembrane</keyword>
<evidence type="ECO:0000259" key="8">
    <source>
        <dbReference type="Pfam" id="PF02683"/>
    </source>
</evidence>
<evidence type="ECO:0000313" key="9">
    <source>
        <dbReference type="EMBL" id="SHJ70570.1"/>
    </source>
</evidence>
<feature type="transmembrane region" description="Helical" evidence="7">
    <location>
        <begin position="94"/>
        <end position="114"/>
    </location>
</feature>
<keyword evidence="10" id="KW-1185">Reference proteome</keyword>
<feature type="domain" description="Cytochrome C biogenesis protein transmembrane" evidence="8">
    <location>
        <begin position="15"/>
        <end position="227"/>
    </location>
</feature>
<evidence type="ECO:0000313" key="10">
    <source>
        <dbReference type="Proteomes" id="UP000324252"/>
    </source>
</evidence>
<evidence type="ECO:0000256" key="1">
    <source>
        <dbReference type="ARBA" id="ARBA00004141"/>
    </source>
</evidence>
<evidence type="ECO:0000256" key="3">
    <source>
        <dbReference type="ARBA" id="ARBA00022692"/>
    </source>
</evidence>
<dbReference type="Proteomes" id="UP000324252">
    <property type="component" value="Unassembled WGS sequence"/>
</dbReference>
<dbReference type="RefSeq" id="WP_149786065.1">
    <property type="nucleotide sequence ID" value="NZ_FNIO01000001.1"/>
</dbReference>
<dbReference type="EMBL" id="FQZZ01000001">
    <property type="protein sequence ID" value="SHJ70570.1"/>
    <property type="molecule type" value="Genomic_DNA"/>
</dbReference>
<comment type="similarity">
    <text evidence="2">Belongs to the DsbD family.</text>
</comment>
<dbReference type="InterPro" id="IPR051790">
    <property type="entry name" value="Cytochrome_c-biogenesis_DsbD"/>
</dbReference>
<proteinExistence type="inferred from homology"/>
<name>A0A1H0ADK5_9RHOB</name>
<dbReference type="PANTHER" id="PTHR31272">
    <property type="entry name" value="CYTOCHROME C-TYPE BIOGENESIS PROTEIN HI_1454-RELATED"/>
    <property type="match status" value="1"/>
</dbReference>
<evidence type="ECO:0000256" key="5">
    <source>
        <dbReference type="ARBA" id="ARBA00022989"/>
    </source>
</evidence>